<dbReference type="Proteomes" id="UP000186309">
    <property type="component" value="Chromosome"/>
</dbReference>
<sequence>MRFLGSCSFVLLLLAPALVSADDYKVEPIKDAPPAGVAPEIASGLNGQGYRVTDDQGKPFAEIWLRKAIPAKAKPAGANGAIQFPFLAEGELLGVLHLVGEAHDYRDQTIDKGVYTMRYGLQPVNGDHLGVSPFRDYTLLLPAAKDKAVASLPRKQLEAQSSEAAGTSHPAVFFMLSVPANAPVSMIHDEAKNTWRVALPLSLTAPGESHPIPHPVSFILSGVSEGA</sequence>
<accession>A0A1U7CUM1</accession>
<dbReference type="STRING" id="1387353.BSF38_04121"/>
<gene>
    <name evidence="2" type="ORF">BSF38_04121</name>
</gene>
<dbReference type="AlphaFoldDB" id="A0A1U7CUM1"/>
<dbReference type="OrthoDB" id="281207at2"/>
<keyword evidence="1" id="KW-0732">Signal</keyword>
<dbReference type="RefSeq" id="WP_076348771.1">
    <property type="nucleotide sequence ID" value="NZ_CP019082.1"/>
</dbReference>
<evidence type="ECO:0000256" key="1">
    <source>
        <dbReference type="SAM" id="SignalP"/>
    </source>
</evidence>
<protein>
    <submittedName>
        <fullName evidence="2">Uncharacterized protein</fullName>
    </submittedName>
</protein>
<feature type="signal peptide" evidence="1">
    <location>
        <begin position="1"/>
        <end position="21"/>
    </location>
</feature>
<evidence type="ECO:0000313" key="2">
    <source>
        <dbReference type="EMBL" id="APW62573.1"/>
    </source>
</evidence>
<keyword evidence="3" id="KW-1185">Reference proteome</keyword>
<evidence type="ECO:0000313" key="3">
    <source>
        <dbReference type="Proteomes" id="UP000186309"/>
    </source>
</evidence>
<feature type="chain" id="PRO_5012685237" evidence="1">
    <location>
        <begin position="22"/>
        <end position="227"/>
    </location>
</feature>
<proteinExistence type="predicted"/>
<organism evidence="2 3">
    <name type="scientific">Paludisphaera borealis</name>
    <dbReference type="NCBI Taxonomy" id="1387353"/>
    <lineage>
        <taxon>Bacteria</taxon>
        <taxon>Pseudomonadati</taxon>
        <taxon>Planctomycetota</taxon>
        <taxon>Planctomycetia</taxon>
        <taxon>Isosphaerales</taxon>
        <taxon>Isosphaeraceae</taxon>
        <taxon>Paludisphaera</taxon>
    </lineage>
</organism>
<reference evidence="3" key="1">
    <citation type="submission" date="2016-12" db="EMBL/GenBank/DDBJ databases">
        <title>Comparative genomics of four Isosphaeraceae planctomycetes: a common pool of plasmids and glycoside hydrolase genes.</title>
        <authorList>
            <person name="Ivanova A."/>
        </authorList>
    </citation>
    <scope>NUCLEOTIDE SEQUENCE [LARGE SCALE GENOMIC DNA]</scope>
    <source>
        <strain evidence="3">PX4</strain>
    </source>
</reference>
<dbReference type="EMBL" id="CP019082">
    <property type="protein sequence ID" value="APW62573.1"/>
    <property type="molecule type" value="Genomic_DNA"/>
</dbReference>
<dbReference type="KEGG" id="pbor:BSF38_04121"/>
<name>A0A1U7CUM1_9BACT</name>